<name>U4KZU2_PYROM</name>
<feature type="repeat" description="ANK" evidence="3">
    <location>
        <begin position="141"/>
        <end position="174"/>
    </location>
</feature>
<dbReference type="EMBL" id="HF935368">
    <property type="protein sequence ID" value="CCX07729.1"/>
    <property type="molecule type" value="Genomic_DNA"/>
</dbReference>
<dbReference type="AlphaFoldDB" id="U4KZU2"/>
<evidence type="ECO:0000313" key="4">
    <source>
        <dbReference type="EMBL" id="CCX07729.1"/>
    </source>
</evidence>
<reference evidence="4 5" key="1">
    <citation type="journal article" date="2013" name="PLoS Genet.">
        <title>The genome and development-dependent transcriptomes of Pyronema confluens: a window into fungal evolution.</title>
        <authorList>
            <person name="Traeger S."/>
            <person name="Altegoer F."/>
            <person name="Freitag M."/>
            <person name="Gabaldon T."/>
            <person name="Kempken F."/>
            <person name="Kumar A."/>
            <person name="Marcet-Houben M."/>
            <person name="Poggeler S."/>
            <person name="Stajich J.E."/>
            <person name="Nowrousian M."/>
        </authorList>
    </citation>
    <scope>NUCLEOTIDE SEQUENCE [LARGE SCALE GENOMIC DNA]</scope>
    <source>
        <strain evidence="5">CBS 100304</strain>
        <tissue evidence="4">Vegetative mycelium</tissue>
    </source>
</reference>
<evidence type="ECO:0000313" key="5">
    <source>
        <dbReference type="Proteomes" id="UP000018144"/>
    </source>
</evidence>
<evidence type="ECO:0000256" key="1">
    <source>
        <dbReference type="ARBA" id="ARBA00022737"/>
    </source>
</evidence>
<evidence type="ECO:0000256" key="2">
    <source>
        <dbReference type="ARBA" id="ARBA00023043"/>
    </source>
</evidence>
<dbReference type="InterPro" id="IPR036770">
    <property type="entry name" value="Ankyrin_rpt-contain_sf"/>
</dbReference>
<feature type="repeat" description="ANK" evidence="3">
    <location>
        <begin position="242"/>
        <end position="274"/>
    </location>
</feature>
<dbReference type="Proteomes" id="UP000018144">
    <property type="component" value="Unassembled WGS sequence"/>
</dbReference>
<dbReference type="PANTHER" id="PTHR24173:SF83">
    <property type="entry name" value="SOCS BOX DOMAIN-CONTAINING PROTEIN"/>
    <property type="match status" value="1"/>
</dbReference>
<keyword evidence="2 3" id="KW-0040">ANK repeat</keyword>
<dbReference type="eggNOG" id="KOG4177">
    <property type="taxonomic scope" value="Eukaryota"/>
</dbReference>
<dbReference type="OrthoDB" id="20872at2759"/>
<feature type="repeat" description="ANK" evidence="3">
    <location>
        <begin position="175"/>
        <end position="208"/>
    </location>
</feature>
<dbReference type="Gene3D" id="1.25.40.20">
    <property type="entry name" value="Ankyrin repeat-containing domain"/>
    <property type="match status" value="1"/>
</dbReference>
<keyword evidence="5" id="KW-1185">Reference proteome</keyword>
<accession>U4KZU2</accession>
<feature type="repeat" description="ANK" evidence="3">
    <location>
        <begin position="209"/>
        <end position="241"/>
    </location>
</feature>
<keyword evidence="1" id="KW-0677">Repeat</keyword>
<evidence type="ECO:0000256" key="3">
    <source>
        <dbReference type="PROSITE-ProRule" id="PRU00023"/>
    </source>
</evidence>
<dbReference type="Pfam" id="PF00023">
    <property type="entry name" value="Ank"/>
    <property type="match status" value="2"/>
</dbReference>
<proteinExistence type="predicted"/>
<sequence>MKWDYHLRSSNISDSAVEDMAVTLLVEKYKANLALKIFLASRLENWYYFNREPERQLSYLLRHQSRNPKWTTETFPLHIAASTGCPELFHRVFDSVEVDINATDAWDNYPLTLAIIQGHRSLIEIILDCPYNANVNVQTQDCSTPLLLAVRWGHSEIVKILLEEDGVDVHKADNRGSTPLLLAAGSGHSEIVKMLLEEDGVDVNKVNDDGSTPLSDAACEGHSEVVKMLIEHGATVDTRNNGGRTPLSRAAQHHRSESLNILLESSADLNTKDETHGRTPLMWSFYKPESWNEWKDYHNFDTLKALLSQQDINVNWKADDGSTALSRAIECELHEAEELLRAHGAV</sequence>
<dbReference type="STRING" id="1076935.U4KZU2"/>
<organism evidence="4 5">
    <name type="scientific">Pyronema omphalodes (strain CBS 100304)</name>
    <name type="common">Pyronema confluens</name>
    <dbReference type="NCBI Taxonomy" id="1076935"/>
    <lineage>
        <taxon>Eukaryota</taxon>
        <taxon>Fungi</taxon>
        <taxon>Dikarya</taxon>
        <taxon>Ascomycota</taxon>
        <taxon>Pezizomycotina</taxon>
        <taxon>Pezizomycetes</taxon>
        <taxon>Pezizales</taxon>
        <taxon>Pyronemataceae</taxon>
        <taxon>Pyronema</taxon>
    </lineage>
</organism>
<dbReference type="PROSITE" id="PS50297">
    <property type="entry name" value="ANK_REP_REGION"/>
    <property type="match status" value="3"/>
</dbReference>
<dbReference type="SMART" id="SM00248">
    <property type="entry name" value="ANK"/>
    <property type="match status" value="7"/>
</dbReference>
<dbReference type="InterPro" id="IPR002110">
    <property type="entry name" value="Ankyrin_rpt"/>
</dbReference>
<protein>
    <submittedName>
        <fullName evidence="4">Similar to Protein TANC1 acc. no. Q9C0D5</fullName>
    </submittedName>
</protein>
<dbReference type="Pfam" id="PF12796">
    <property type="entry name" value="Ank_2"/>
    <property type="match status" value="1"/>
</dbReference>
<dbReference type="PANTHER" id="PTHR24173">
    <property type="entry name" value="ANKYRIN REPEAT CONTAINING"/>
    <property type="match status" value="1"/>
</dbReference>
<dbReference type="PROSITE" id="PS50088">
    <property type="entry name" value="ANK_REPEAT"/>
    <property type="match status" value="4"/>
</dbReference>
<dbReference type="PRINTS" id="PR01415">
    <property type="entry name" value="ANKYRIN"/>
</dbReference>
<gene>
    <name evidence="4" type="ORF">PCON_07318</name>
</gene>
<dbReference type="SUPFAM" id="SSF48403">
    <property type="entry name" value="Ankyrin repeat"/>
    <property type="match status" value="1"/>
</dbReference>